<keyword evidence="3" id="KW-1185">Reference proteome</keyword>
<protein>
    <submittedName>
        <fullName evidence="2">Uncharacterized protein</fullName>
    </submittedName>
</protein>
<sequence>MEFLQEYGDFAETGDDEEEIEVQANSRVSEANTENSCLRDDAVRQVYLVTYSQANLDMFPTRRSFAEAVVCSFSGTTANVLQWVCCREPHIHGGSHYHLAIKLDRCQRWLQSKQYLQSQHDISVHFSNLHHNYFSAWKYVTKSDEHVLESEGHPDLWNSKPPKTNKACSRKRQSRNEQRENHTRSRSTSLDSEHDDEESTCSEKETNKNKRKGRRKRLSAFELSEIIVERGIQTRTELLAFANKQKMEGKTDIAEFIVNRGPRVVAEVLSTAWELQTAQEKIVRLEKISH</sequence>
<proteinExistence type="predicted"/>
<dbReference type="OrthoDB" id="5959361at2759"/>
<dbReference type="Gene3D" id="3.40.1310.20">
    <property type="match status" value="1"/>
</dbReference>
<gene>
    <name evidence="2" type="ORF">OS493_034520</name>
</gene>
<dbReference type="Proteomes" id="UP001163046">
    <property type="component" value="Unassembled WGS sequence"/>
</dbReference>
<comment type="caution">
    <text evidence="2">The sequence shown here is derived from an EMBL/GenBank/DDBJ whole genome shotgun (WGS) entry which is preliminary data.</text>
</comment>
<feature type="compositionally biased region" description="Basic and acidic residues" evidence="1">
    <location>
        <begin position="174"/>
        <end position="183"/>
    </location>
</feature>
<evidence type="ECO:0000313" key="3">
    <source>
        <dbReference type="Proteomes" id="UP001163046"/>
    </source>
</evidence>
<evidence type="ECO:0000256" key="1">
    <source>
        <dbReference type="SAM" id="MobiDB-lite"/>
    </source>
</evidence>
<name>A0A9W9YLW9_9CNID</name>
<organism evidence="2 3">
    <name type="scientific">Desmophyllum pertusum</name>
    <dbReference type="NCBI Taxonomy" id="174260"/>
    <lineage>
        <taxon>Eukaryota</taxon>
        <taxon>Metazoa</taxon>
        <taxon>Cnidaria</taxon>
        <taxon>Anthozoa</taxon>
        <taxon>Hexacorallia</taxon>
        <taxon>Scleractinia</taxon>
        <taxon>Caryophylliina</taxon>
        <taxon>Caryophylliidae</taxon>
        <taxon>Desmophyllum</taxon>
    </lineage>
</organism>
<dbReference type="AlphaFoldDB" id="A0A9W9YLW9"/>
<accession>A0A9W9YLW9</accession>
<reference evidence="2" key="1">
    <citation type="submission" date="2023-01" db="EMBL/GenBank/DDBJ databases">
        <title>Genome assembly of the deep-sea coral Lophelia pertusa.</title>
        <authorList>
            <person name="Herrera S."/>
            <person name="Cordes E."/>
        </authorList>
    </citation>
    <scope>NUCLEOTIDE SEQUENCE</scope>
    <source>
        <strain evidence="2">USNM1676648</strain>
        <tissue evidence="2">Polyp</tissue>
    </source>
</reference>
<feature type="region of interest" description="Disordered" evidence="1">
    <location>
        <begin position="151"/>
        <end position="215"/>
    </location>
</feature>
<dbReference type="EMBL" id="MU827350">
    <property type="protein sequence ID" value="KAJ7351915.1"/>
    <property type="molecule type" value="Genomic_DNA"/>
</dbReference>
<evidence type="ECO:0000313" key="2">
    <source>
        <dbReference type="EMBL" id="KAJ7351915.1"/>
    </source>
</evidence>